<dbReference type="PANTHER" id="PTHR13251">
    <property type="entry name" value="EPILEPSY HOLOPROSENCEPHALY CANDIDATE 1/TMEM1"/>
    <property type="match status" value="1"/>
</dbReference>
<evidence type="ECO:0000259" key="2">
    <source>
        <dbReference type="Pfam" id="PF23036"/>
    </source>
</evidence>
<evidence type="ECO:0000313" key="3">
    <source>
        <dbReference type="EMBL" id="CAE0611178.1"/>
    </source>
</evidence>
<dbReference type="EMBL" id="HBIS01005554">
    <property type="protein sequence ID" value="CAE0611179.1"/>
    <property type="molecule type" value="Transcribed_RNA"/>
</dbReference>
<dbReference type="GO" id="GO:0006891">
    <property type="term" value="P:intra-Golgi vesicle-mediated transport"/>
    <property type="evidence" value="ECO:0007669"/>
    <property type="project" value="TreeGrafter"/>
</dbReference>
<dbReference type="PANTHER" id="PTHR13251:SF3">
    <property type="entry name" value="TRAFFICKING PROTEIN PARTICLE COMPLEX SUBUNIT 10"/>
    <property type="match status" value="1"/>
</dbReference>
<proteinExistence type="predicted"/>
<dbReference type="InterPro" id="IPR045126">
    <property type="entry name" value="TRAPPC10/Trs130"/>
</dbReference>
<gene>
    <name evidence="3" type="ORF">PSAL00342_LOCUS5013</name>
    <name evidence="4" type="ORF">PSAL00342_LOCUS5014</name>
</gene>
<reference evidence="4" key="1">
    <citation type="submission" date="2021-01" db="EMBL/GenBank/DDBJ databases">
        <authorList>
            <person name="Corre E."/>
            <person name="Pelletier E."/>
            <person name="Niang G."/>
            <person name="Scheremetjew M."/>
            <person name="Finn R."/>
            <person name="Kale V."/>
            <person name="Holt S."/>
            <person name="Cochrane G."/>
            <person name="Meng A."/>
            <person name="Brown T."/>
            <person name="Cohen L."/>
        </authorList>
    </citation>
    <scope>NUCLEOTIDE SEQUENCE</scope>
    <source>
        <strain evidence="4">CCMP1897</strain>
    </source>
</reference>
<protein>
    <submittedName>
        <fullName evidence="4">Uncharacterized protein</fullName>
    </submittedName>
</protein>
<dbReference type="GO" id="GO:1990071">
    <property type="term" value="C:TRAPPII protein complex"/>
    <property type="evidence" value="ECO:0007669"/>
    <property type="project" value="InterPro"/>
</dbReference>
<feature type="domain" description="TRAPPC10/Trs130 N-terminal" evidence="2">
    <location>
        <begin position="5"/>
        <end position="357"/>
    </location>
</feature>
<dbReference type="Pfam" id="PF11817">
    <property type="entry name" value="Foie-gras_1"/>
    <property type="match status" value="1"/>
</dbReference>
<dbReference type="GO" id="GO:0034498">
    <property type="term" value="P:early endosome to Golgi transport"/>
    <property type="evidence" value="ECO:0007669"/>
    <property type="project" value="TreeGrafter"/>
</dbReference>
<dbReference type="Gene3D" id="2.60.40.10">
    <property type="entry name" value="Immunoglobulins"/>
    <property type="match status" value="1"/>
</dbReference>
<accession>A0A6U9RG05</accession>
<dbReference type="Pfam" id="PF23036">
    <property type="entry name" value="TRAPPC10_1st"/>
    <property type="match status" value="1"/>
</dbReference>
<dbReference type="InterPro" id="IPR021773">
    <property type="entry name" value="TPC11"/>
</dbReference>
<name>A0A6U9RG05_9CHLO</name>
<dbReference type="InterPro" id="IPR056913">
    <property type="entry name" value="TRAPPC10/Trs130_N"/>
</dbReference>
<feature type="domain" description="Trafficking protein particle complex subunit 11" evidence="1">
    <location>
        <begin position="562"/>
        <end position="632"/>
    </location>
</feature>
<organism evidence="4">
    <name type="scientific">Picocystis salinarum</name>
    <dbReference type="NCBI Taxonomy" id="88271"/>
    <lineage>
        <taxon>Eukaryota</taxon>
        <taxon>Viridiplantae</taxon>
        <taxon>Chlorophyta</taxon>
        <taxon>Picocystophyceae</taxon>
        <taxon>Picocystales</taxon>
        <taxon>Picocystaceae</taxon>
        <taxon>Picocystis</taxon>
    </lineage>
</organism>
<evidence type="ECO:0000313" key="4">
    <source>
        <dbReference type="EMBL" id="CAE0611179.1"/>
    </source>
</evidence>
<sequence>MAPLMVAVEDLCDVWKEVKELFEQNSVLEQLEVRNKLGARASAPHTHLSFVRSDREEVAAARAMRETFSCFGKPYAHVMLLPHVELEDYRRTFRTRLKALVEGRPPAHLCSTGDWLVLYIILPGQISNEKSVRKVFERLRDDFNTRKKERVCLLDLNMGNHPRQEPGAAQRVDVEESLVQHRRSASASDAWYSFLGKLANAVGHTLEERAAMADEEARRLSAMRNLRGWSFPRYFLVKEGLANMYASIGMHEDALREYLELGIVLGEGGSKKENIPVPLEGIHNGMGVARKGFLQSAVLGALALPVRQNLNNYLWDSGEESQTQEGGTENGVLDFDMRRFITANQLKLLFACKNYEEMIARGLEFIQTAAQSTEEQTTSAGYLGQIMWAFYACIELGQLTFNALMSLNSIFHQVSYINPTETLSSLLAEYEAYSSRNKSENGWRDFASASSETSILKELLTCCESRGHLECQLLRALGDIFLQARKFFLYIGQLVSPALVMNLEADFQALLGVVPTTSPAKVVEISEKPVRLEEVHDRVFRDNLKSKQGFERLYLCMTQVASLAFRESGHTRTSTFLDKQSALLLLHERDYEKASTLFSRSAALYRKEGWTNLLARSLPFLLECQENLGDPSQISVLLEILSLPDSLIALGRQNGRSYWAEKFINVSQMPDFRYQKKAGVHALSNGHLFKVGGLKAPPVHVSCGDVATIPVLVWSNFTEPLQIDDMVVVLCQSSQHSPDHCNLSTKVESVSQVFGSVKLGSGQEEETGCTSIKIDEVKTLQNGVDCTRVKPDALGYRIICNLKDLDDAKQSTLSPGMNRFAFEFVAAHEGQYALSHLDFNLNALRLRLLSCAFEDEDDKLVGSRPPTNTVASVGPAPCRVKISLASLGGVLLQSGPQWVALVVEPLHDTLEEASLCVKFMAGKRSIDLDPQAVLVIPTNKGSGFQKSTANVHDFCTGDAVDLAENNSVCIKLPRWAAFQESCTLIPLHLVDTEGLRGLVCQANLSYTCQLAREEKATFEYPLLPPFDVTFNAVRISVDKLAVQSVIKSNIGLPLQLKEVDLKTPPDMKLEFNSCENFAMFPSCIGPLEEFNHFFILVLGDHTGREGHRLSLSLVHDIDKDRLMSLENLELHIPGGGDLLTTLKTSSWFDSQYNWFATTECTHFQRSIELCVKKPDLLISVEHITSVSLGEAITFEWKVENVGQVGMIACGCVYDIFSTDDWALIGRTVGALSESDETTVTIAAVPTRVGELRRPELSIIGVPSERVAYDHRHSMYVTVVPPVPSLAWLTPVPARTDTAA</sequence>
<dbReference type="GO" id="GO:0005829">
    <property type="term" value="C:cytosol"/>
    <property type="evidence" value="ECO:0007669"/>
    <property type="project" value="GOC"/>
</dbReference>
<dbReference type="InterPro" id="IPR013783">
    <property type="entry name" value="Ig-like_fold"/>
</dbReference>
<dbReference type="EMBL" id="HBIS01005552">
    <property type="protein sequence ID" value="CAE0611178.1"/>
    <property type="molecule type" value="Transcribed_RNA"/>
</dbReference>
<evidence type="ECO:0000259" key="1">
    <source>
        <dbReference type="Pfam" id="PF11817"/>
    </source>
</evidence>